<comment type="caution">
    <text evidence="4">The sequence shown here is derived from an EMBL/GenBank/DDBJ whole genome shotgun (WGS) entry which is preliminary data.</text>
</comment>
<dbReference type="PROSITE" id="PS00062">
    <property type="entry name" value="ALDOKETO_REDUCTASE_2"/>
    <property type="match status" value="1"/>
</dbReference>
<dbReference type="GO" id="GO:0016491">
    <property type="term" value="F:oxidoreductase activity"/>
    <property type="evidence" value="ECO:0007669"/>
    <property type="project" value="UniProtKB-KW"/>
</dbReference>
<organism evidence="4 5">
    <name type="scientific">Handelsmanbacteria sp. (strain RIFCSPLOWO2_12_FULL_64_10)</name>
    <dbReference type="NCBI Taxonomy" id="1817868"/>
    <lineage>
        <taxon>Bacteria</taxon>
        <taxon>Candidatus Handelsmaniibacteriota</taxon>
    </lineage>
</organism>
<evidence type="ECO:0000256" key="2">
    <source>
        <dbReference type="SAM" id="MobiDB-lite"/>
    </source>
</evidence>
<dbReference type="PANTHER" id="PTHR43364:SF4">
    <property type="entry name" value="NAD(P)-LINKED OXIDOREDUCTASE SUPERFAMILY PROTEIN"/>
    <property type="match status" value="1"/>
</dbReference>
<dbReference type="GO" id="GO:0005829">
    <property type="term" value="C:cytosol"/>
    <property type="evidence" value="ECO:0007669"/>
    <property type="project" value="TreeGrafter"/>
</dbReference>
<dbReference type="SUPFAM" id="SSF51430">
    <property type="entry name" value="NAD(P)-linked oxidoreductase"/>
    <property type="match status" value="1"/>
</dbReference>
<dbReference type="InterPro" id="IPR018170">
    <property type="entry name" value="Aldo/ket_reductase_CS"/>
</dbReference>
<dbReference type="Pfam" id="PF00248">
    <property type="entry name" value="Aldo_ket_red"/>
    <property type="match status" value="1"/>
</dbReference>
<dbReference type="InterPro" id="IPR023210">
    <property type="entry name" value="NADP_OxRdtase_dom"/>
</dbReference>
<evidence type="ECO:0000313" key="5">
    <source>
        <dbReference type="Proteomes" id="UP000178606"/>
    </source>
</evidence>
<accession>A0A1F6CPX9</accession>
<dbReference type="InterPro" id="IPR036812">
    <property type="entry name" value="NAD(P)_OxRdtase_dom_sf"/>
</dbReference>
<dbReference type="AlphaFoldDB" id="A0A1F6CPX9"/>
<evidence type="ECO:0000256" key="1">
    <source>
        <dbReference type="ARBA" id="ARBA00023002"/>
    </source>
</evidence>
<reference evidence="4 5" key="1">
    <citation type="journal article" date="2016" name="Nat. Commun.">
        <title>Thousands of microbial genomes shed light on interconnected biogeochemical processes in an aquifer system.</title>
        <authorList>
            <person name="Anantharaman K."/>
            <person name="Brown C.T."/>
            <person name="Hug L.A."/>
            <person name="Sharon I."/>
            <person name="Castelle C.J."/>
            <person name="Probst A.J."/>
            <person name="Thomas B.C."/>
            <person name="Singh A."/>
            <person name="Wilkins M.J."/>
            <person name="Karaoz U."/>
            <person name="Brodie E.L."/>
            <person name="Williams K.H."/>
            <person name="Hubbard S.S."/>
            <person name="Banfield J.F."/>
        </authorList>
    </citation>
    <scope>NUCLEOTIDE SEQUENCE [LARGE SCALE GENOMIC DNA]</scope>
    <source>
        <strain evidence="5">RIFCSPLOWO2_12_FULL_64_10</strain>
    </source>
</reference>
<feature type="domain" description="NADP-dependent oxidoreductase" evidence="3">
    <location>
        <begin position="15"/>
        <end position="315"/>
    </location>
</feature>
<name>A0A1F6CPX9_HANXR</name>
<dbReference type="InterPro" id="IPR050523">
    <property type="entry name" value="AKR_Detox_Biosynth"/>
</dbReference>
<feature type="region of interest" description="Disordered" evidence="2">
    <location>
        <begin position="316"/>
        <end position="341"/>
    </location>
</feature>
<feature type="region of interest" description="Disordered" evidence="2">
    <location>
        <begin position="77"/>
        <end position="98"/>
    </location>
</feature>
<dbReference type="PANTHER" id="PTHR43364">
    <property type="entry name" value="NADH-SPECIFIC METHYLGLYOXAL REDUCTASE-RELATED"/>
    <property type="match status" value="1"/>
</dbReference>
<dbReference type="EMBL" id="MFKF01000193">
    <property type="protein sequence ID" value="OGG51167.1"/>
    <property type="molecule type" value="Genomic_DNA"/>
</dbReference>
<gene>
    <name evidence="4" type="ORF">A3F84_19325</name>
</gene>
<dbReference type="Gene3D" id="3.20.20.100">
    <property type="entry name" value="NADP-dependent oxidoreductase domain"/>
    <property type="match status" value="1"/>
</dbReference>
<evidence type="ECO:0000259" key="3">
    <source>
        <dbReference type="Pfam" id="PF00248"/>
    </source>
</evidence>
<dbReference type="Proteomes" id="UP000178606">
    <property type="component" value="Unassembled WGS sequence"/>
</dbReference>
<dbReference type="FunFam" id="3.20.20.100:FF:000004">
    <property type="entry name" value="Oxidoreductase, aldo/keto reductase"/>
    <property type="match status" value="1"/>
</dbReference>
<evidence type="ECO:0000313" key="4">
    <source>
        <dbReference type="EMBL" id="OGG51167.1"/>
    </source>
</evidence>
<sequence length="341" mass="37403">MEYRNLGVAGVKVSRLCLGTMMFGGPTNEAESIRIMHKACDLGINFFDTANVYNDGGSERVVGKAIADRRDQIVLATKGRLPSRSPSGPGGPNDQGASRVHLLREVEQSLKRLGTDTIDLYYIHSPDRTTPIEETLRTLDRLVQQGKVRHIGLSNYRAWQLCQALRAGDRLGAEPIAALQPLYNIVNRDIEVDLLPLCREAGIGVVSYSPLARGVLTAKYKPGEPYPEESRAARGNRRMEEAEIREESFVIAQQLKTLAESKGVTVTQFALAWCIANPLLTSAIVGPRTMEQFDDNIGCLKVQITPEDEAAVDALVPPGEHSGKGFRDPSFPVEGRPVKKN</sequence>
<protein>
    <submittedName>
        <fullName evidence="4">NADP-dependent oxidoreductase</fullName>
    </submittedName>
</protein>
<proteinExistence type="predicted"/>
<keyword evidence="1" id="KW-0560">Oxidoreductase</keyword>